<keyword evidence="1" id="KW-0732">Signal</keyword>
<dbReference type="EMBL" id="CABVGP010000002">
    <property type="protein sequence ID" value="VVJ21076.1"/>
    <property type="molecule type" value="Genomic_DNA"/>
</dbReference>
<dbReference type="PROSITE" id="PS51257">
    <property type="entry name" value="PROKAR_LIPOPROTEIN"/>
    <property type="match status" value="1"/>
</dbReference>
<keyword evidence="3" id="KW-1185">Reference proteome</keyword>
<organism evidence="2 3">
    <name type="scientific">Amycolatopsis camponoti</name>
    <dbReference type="NCBI Taxonomy" id="2606593"/>
    <lineage>
        <taxon>Bacteria</taxon>
        <taxon>Bacillati</taxon>
        <taxon>Actinomycetota</taxon>
        <taxon>Actinomycetes</taxon>
        <taxon>Pseudonocardiales</taxon>
        <taxon>Pseudonocardiaceae</taxon>
        <taxon>Amycolatopsis</taxon>
    </lineage>
</organism>
<dbReference type="Proteomes" id="UP000399805">
    <property type="component" value="Unassembled WGS sequence"/>
</dbReference>
<proteinExistence type="predicted"/>
<evidence type="ECO:0000313" key="3">
    <source>
        <dbReference type="Proteomes" id="UP000399805"/>
    </source>
</evidence>
<dbReference type="RefSeq" id="WP_155546080.1">
    <property type="nucleotide sequence ID" value="NZ_CABVGP010000002.1"/>
</dbReference>
<gene>
    <name evidence="2" type="ORF">AA23TX_06097</name>
</gene>
<feature type="chain" id="PRO_5026129893" description="GerMN domain-containing protein" evidence="1">
    <location>
        <begin position="27"/>
        <end position="162"/>
    </location>
</feature>
<reference evidence="2 3" key="1">
    <citation type="submission" date="2019-09" db="EMBL/GenBank/DDBJ databases">
        <authorList>
            <person name="Leyn A S."/>
        </authorList>
    </citation>
    <scope>NUCLEOTIDE SEQUENCE [LARGE SCALE GENOMIC DNA]</scope>
    <source>
        <strain evidence="2">AA231_1</strain>
    </source>
</reference>
<name>A0A6I8M0I0_9PSEU</name>
<evidence type="ECO:0000313" key="2">
    <source>
        <dbReference type="EMBL" id="VVJ21076.1"/>
    </source>
</evidence>
<evidence type="ECO:0008006" key="4">
    <source>
        <dbReference type="Google" id="ProtNLM"/>
    </source>
</evidence>
<protein>
    <recommendedName>
        <fullName evidence="4">GerMN domain-containing protein</fullName>
    </recommendedName>
</protein>
<dbReference type="AlphaFoldDB" id="A0A6I8M0I0"/>
<sequence>MKKLFVLVVLLLVSACGVKPTGVVSAGPAPTLRNPGSSGRGTDAILYFVIDGRVAPVTRSTGTTVGVETALSMLLAGPSTDEAADGYLTNLPYRTGPIELAPGPKATITFAFPLKPITGTGINQLVCTAFAALAAQGGYSVDGTIALVGTDVQLPYQACQAF</sequence>
<evidence type="ECO:0000256" key="1">
    <source>
        <dbReference type="SAM" id="SignalP"/>
    </source>
</evidence>
<accession>A0A6I8M0I0</accession>
<feature type="signal peptide" evidence="1">
    <location>
        <begin position="1"/>
        <end position="26"/>
    </location>
</feature>